<proteinExistence type="predicted"/>
<evidence type="ECO:0000259" key="1">
    <source>
        <dbReference type="Pfam" id="PF05239"/>
    </source>
</evidence>
<dbReference type="SUPFAM" id="SSF50346">
    <property type="entry name" value="PRC-barrel domain"/>
    <property type="match status" value="2"/>
</dbReference>
<dbReference type="InterPro" id="IPR011033">
    <property type="entry name" value="PRC_barrel-like_sf"/>
</dbReference>
<protein>
    <submittedName>
        <fullName evidence="2">Uncharacterized protein YrrD</fullName>
    </submittedName>
</protein>
<dbReference type="EMBL" id="JACCBX010000003">
    <property type="protein sequence ID" value="NYE05148.1"/>
    <property type="molecule type" value="Genomic_DNA"/>
</dbReference>
<comment type="caution">
    <text evidence="2">The sequence shown here is derived from an EMBL/GenBank/DDBJ whole genome shotgun (WGS) entry which is preliminary data.</text>
</comment>
<feature type="domain" description="PRC-barrel" evidence="1">
    <location>
        <begin position="98"/>
        <end position="168"/>
    </location>
</feature>
<organism evidence="2 3">
    <name type="scientific">Neobacillus niacini</name>
    <dbReference type="NCBI Taxonomy" id="86668"/>
    <lineage>
        <taxon>Bacteria</taxon>
        <taxon>Bacillati</taxon>
        <taxon>Bacillota</taxon>
        <taxon>Bacilli</taxon>
        <taxon>Bacillales</taxon>
        <taxon>Bacillaceae</taxon>
        <taxon>Neobacillus</taxon>
    </lineage>
</organism>
<gene>
    <name evidence="2" type="ORF">F4694_001897</name>
</gene>
<dbReference type="Proteomes" id="UP000548423">
    <property type="component" value="Unassembled WGS sequence"/>
</dbReference>
<name>A0A852TCN1_9BACI</name>
<dbReference type="InterPro" id="IPR027275">
    <property type="entry name" value="PRC-brl_dom"/>
</dbReference>
<accession>A0A852TCN1</accession>
<dbReference type="Gene3D" id="2.30.30.240">
    <property type="entry name" value="PRC-barrel domain"/>
    <property type="match status" value="2"/>
</dbReference>
<reference evidence="3" key="1">
    <citation type="submission" date="2020-07" db="EMBL/GenBank/DDBJ databases">
        <authorList>
            <person name="Partida-Martinez L."/>
            <person name="Huntemann M."/>
            <person name="Clum A."/>
            <person name="Wang J."/>
            <person name="Palaniappan K."/>
            <person name="Ritter S."/>
            <person name="Chen I.-M."/>
            <person name="Stamatis D."/>
            <person name="Reddy T."/>
            <person name="O'Malley R."/>
            <person name="Daum C."/>
            <person name="Shapiro N."/>
            <person name="Ivanova N."/>
            <person name="Kyrpides N."/>
            <person name="Woyke T."/>
        </authorList>
    </citation>
    <scope>NUCLEOTIDE SEQUENCE [LARGE SCALE GENOMIC DNA]</scope>
    <source>
        <strain evidence="3">AT2.8</strain>
    </source>
</reference>
<evidence type="ECO:0000313" key="2">
    <source>
        <dbReference type="EMBL" id="NYE05148.1"/>
    </source>
</evidence>
<dbReference type="Pfam" id="PF05239">
    <property type="entry name" value="PRC"/>
    <property type="match status" value="2"/>
</dbReference>
<evidence type="ECO:0000313" key="3">
    <source>
        <dbReference type="Proteomes" id="UP000548423"/>
    </source>
</evidence>
<reference evidence="3" key="2">
    <citation type="submission" date="2020-08" db="EMBL/GenBank/DDBJ databases">
        <title>The Agave Microbiome: Exploring the role of microbial communities in plant adaptations to desert environments.</title>
        <authorList>
            <person name="Partida-Martinez L.P."/>
        </authorList>
    </citation>
    <scope>NUCLEOTIDE SEQUENCE [LARGE SCALE GENOMIC DNA]</scope>
    <source>
        <strain evidence="3">AT2.8</strain>
    </source>
</reference>
<dbReference type="AlphaFoldDB" id="A0A852TCN1"/>
<sequence length="171" mass="19169">MTKTINVHRRWGTLRTFGLLKGQPVFESKTGSKIGEVTDLCISNDGIVKGLLVKKGVFFKRSYFLDIQDVLSFGWDGVMIEENESLERLKTNPEYTLFHQHSLNGKMLISNSGESLGLLEDVYFHEELGTIVGYEITDGFFSDITEGKQIIQSEKPPAIGKDAIIVDVNHT</sequence>
<feature type="domain" description="PRC-barrel" evidence="1">
    <location>
        <begin position="20"/>
        <end position="83"/>
    </location>
</feature>